<name>A0ABX7H9N8_9BACT</name>
<keyword evidence="2" id="KW-1185">Reference proteome</keyword>
<evidence type="ECO:0000313" key="2">
    <source>
        <dbReference type="Proteomes" id="UP000654720"/>
    </source>
</evidence>
<gene>
    <name evidence="1" type="ORF">I6J59_08120</name>
</gene>
<protein>
    <submittedName>
        <fullName evidence="1">Uncharacterized protein</fullName>
    </submittedName>
</protein>
<reference evidence="1 2" key="1">
    <citation type="submission" date="2021-02" db="EMBL/GenBank/DDBJ databases">
        <title>FDA dAtabase for Regulatory Grade micrObial Sequences (FDA-ARGOS): Supporting development and validation of Infectious Disease Dx tests.</title>
        <authorList>
            <person name="Carlson P."/>
            <person name="Fischbach M."/>
            <person name="Hastie J."/>
            <person name="Bilen M."/>
            <person name="Cheng A."/>
            <person name="Tallon L."/>
            <person name="Sadzewicz L."/>
            <person name="Zhao X."/>
            <person name="Boylan J."/>
            <person name="Ott S."/>
            <person name="Bowen H."/>
            <person name="Vavikolanu K."/>
            <person name="Mehta A."/>
            <person name="Aluvathingal J."/>
            <person name="Nadendla S."/>
            <person name="Yan Y."/>
            <person name="Sichtig H."/>
        </authorList>
    </citation>
    <scope>NUCLEOTIDE SEQUENCE [LARGE SCALE GENOMIC DNA]</scope>
    <source>
        <strain evidence="1 2">FDAARGOS_1229</strain>
    </source>
</reference>
<dbReference type="EMBL" id="CP069450">
    <property type="protein sequence ID" value="QRO51551.1"/>
    <property type="molecule type" value="Genomic_DNA"/>
</dbReference>
<proteinExistence type="predicted"/>
<organism evidence="1 2">
    <name type="scientific">Butyricimonas virosa</name>
    <dbReference type="NCBI Taxonomy" id="544645"/>
    <lineage>
        <taxon>Bacteria</taxon>
        <taxon>Pseudomonadati</taxon>
        <taxon>Bacteroidota</taxon>
        <taxon>Bacteroidia</taxon>
        <taxon>Bacteroidales</taxon>
        <taxon>Odoribacteraceae</taxon>
        <taxon>Butyricimonas</taxon>
    </lineage>
</organism>
<dbReference type="Proteomes" id="UP000654720">
    <property type="component" value="Chromosome"/>
</dbReference>
<sequence length="96" mass="11155">MKYIIIDALLNGTGIRDKYKGEYIDPCSLGLSNAIIIRLNDWLSDYWEEHYNGYIDGTLIDTLDQEGRRIAISIQKELPEMKVEYFSDARMTSEMI</sequence>
<evidence type="ECO:0000313" key="1">
    <source>
        <dbReference type="EMBL" id="QRO51551.1"/>
    </source>
</evidence>
<dbReference type="GeneID" id="93095533"/>
<dbReference type="RefSeq" id="WP_034502942.1">
    <property type="nucleotide sequence ID" value="NZ_CAMXLP010000171.1"/>
</dbReference>
<accession>A0ABX7H9N8</accession>